<feature type="region of interest" description="Disordered" evidence="1">
    <location>
        <begin position="78"/>
        <end position="123"/>
    </location>
</feature>
<comment type="caution">
    <text evidence="2">The sequence shown here is derived from an EMBL/GenBank/DDBJ whole genome shotgun (WGS) entry which is preliminary data.</text>
</comment>
<reference evidence="2" key="1">
    <citation type="submission" date="2023-01" db="EMBL/GenBank/DDBJ databases">
        <title>Exophiala dermititidis isolated from Cystic Fibrosis Patient.</title>
        <authorList>
            <person name="Kurbessoian T."/>
            <person name="Crocker A."/>
            <person name="Murante D."/>
            <person name="Hogan D.A."/>
            <person name="Stajich J.E."/>
        </authorList>
    </citation>
    <scope>NUCLEOTIDE SEQUENCE</scope>
    <source>
        <strain evidence="2">Ex8</strain>
    </source>
</reference>
<protein>
    <submittedName>
        <fullName evidence="2">Uncharacterized protein</fullName>
    </submittedName>
</protein>
<feature type="compositionally biased region" description="Basic and acidic residues" evidence="1">
    <location>
        <begin position="90"/>
        <end position="104"/>
    </location>
</feature>
<name>A0AAN6F2E2_EXODE</name>
<evidence type="ECO:0000256" key="1">
    <source>
        <dbReference type="SAM" id="MobiDB-lite"/>
    </source>
</evidence>
<organism evidence="2 3">
    <name type="scientific">Exophiala dermatitidis</name>
    <name type="common">Black yeast-like fungus</name>
    <name type="synonym">Wangiella dermatitidis</name>
    <dbReference type="NCBI Taxonomy" id="5970"/>
    <lineage>
        <taxon>Eukaryota</taxon>
        <taxon>Fungi</taxon>
        <taxon>Dikarya</taxon>
        <taxon>Ascomycota</taxon>
        <taxon>Pezizomycotina</taxon>
        <taxon>Eurotiomycetes</taxon>
        <taxon>Chaetothyriomycetidae</taxon>
        <taxon>Chaetothyriales</taxon>
        <taxon>Herpotrichiellaceae</taxon>
        <taxon>Exophiala</taxon>
    </lineage>
</organism>
<proteinExistence type="predicted"/>
<gene>
    <name evidence="2" type="ORF">HRR80_000281</name>
</gene>
<evidence type="ECO:0000313" key="3">
    <source>
        <dbReference type="Proteomes" id="UP001161757"/>
    </source>
</evidence>
<sequence length="123" mass="13850">MAQKDRVGREQGYFRRLVCSMHSFCEEKKSSADLHVFRADETPIKGRHQSAARGHSGFLQDHPSPLVTRDLRGWLPSQWPHPTPLANITEPRKGADRCSFRRSDGTTTGYEADKPGEGSSVTW</sequence>
<accession>A0AAN6F2E2</accession>
<dbReference type="AlphaFoldDB" id="A0AAN6F2E2"/>
<feature type="region of interest" description="Disordered" evidence="1">
    <location>
        <begin position="45"/>
        <end position="64"/>
    </location>
</feature>
<dbReference type="EMBL" id="JAJGCB010000001">
    <property type="protein sequence ID" value="KAJ8995513.1"/>
    <property type="molecule type" value="Genomic_DNA"/>
</dbReference>
<evidence type="ECO:0000313" key="2">
    <source>
        <dbReference type="EMBL" id="KAJ8995513.1"/>
    </source>
</evidence>
<dbReference type="Proteomes" id="UP001161757">
    <property type="component" value="Unassembled WGS sequence"/>
</dbReference>